<dbReference type="HOGENOM" id="CLU_035272_0_0_1"/>
<organism evidence="2 3">
    <name type="scientific">Fibroporia radiculosa</name>
    <dbReference type="NCBI Taxonomy" id="599839"/>
    <lineage>
        <taxon>Eukaryota</taxon>
        <taxon>Fungi</taxon>
        <taxon>Dikarya</taxon>
        <taxon>Basidiomycota</taxon>
        <taxon>Agaricomycotina</taxon>
        <taxon>Agaricomycetes</taxon>
        <taxon>Polyporales</taxon>
        <taxon>Fibroporiaceae</taxon>
        <taxon>Fibroporia</taxon>
    </lineage>
</organism>
<keyword evidence="3" id="KW-1185">Reference proteome</keyword>
<dbReference type="PANTHER" id="PTHR10695">
    <property type="entry name" value="DEPHOSPHO-COA KINASE-RELATED"/>
    <property type="match status" value="1"/>
</dbReference>
<sequence length="342" mass="38200">MHHDQPDSVPRSVLFATIHHLHEPPLFLSAAIATATRNSTDSLRIVLYSHFFNDLHNPPPDEVDNTGPVSHTEYWDEVQRLLTYVYVQATQVAQDTGRVLMDIDVLLKGSQGHPPEDFVRDTQRIYLVPHPHPAPPHLASIQHRPDVVLLPPSEHTRLSHVPPHSSRTRLPPLYPVVAMGGTFDHLHAGHKILLSMAAWIASERLIVGITDDVLLKNKANKEVLEDLPARTARTRAFLERFKPGLFHDIVPITDVYGPTAWDPDVQALVVSKETLPGASSIHAHRKDKGLPPLETFVIDVISATEASIDDADAERLKSAKMSSTYIRQWIVDHQARPEKIPA</sequence>
<dbReference type="InterPro" id="IPR014729">
    <property type="entry name" value="Rossmann-like_a/b/a_fold"/>
</dbReference>
<dbReference type="NCBIfam" id="TIGR00125">
    <property type="entry name" value="cyt_tran_rel"/>
    <property type="match status" value="1"/>
</dbReference>
<dbReference type="Proteomes" id="UP000006352">
    <property type="component" value="Unassembled WGS sequence"/>
</dbReference>
<dbReference type="PANTHER" id="PTHR10695:SF46">
    <property type="entry name" value="BIFUNCTIONAL COENZYME A SYNTHASE-RELATED"/>
    <property type="match status" value="1"/>
</dbReference>
<evidence type="ECO:0000313" key="2">
    <source>
        <dbReference type="EMBL" id="CCM06878.1"/>
    </source>
</evidence>
<gene>
    <name evidence="2" type="ORF">FIBRA_09186</name>
</gene>
<dbReference type="GeneID" id="24101778"/>
<proteinExistence type="predicted"/>
<dbReference type="Gene3D" id="3.40.50.620">
    <property type="entry name" value="HUPs"/>
    <property type="match status" value="1"/>
</dbReference>
<dbReference type="AlphaFoldDB" id="J7SCT1"/>
<feature type="domain" description="Cytidyltransferase-like" evidence="1">
    <location>
        <begin position="179"/>
        <end position="328"/>
    </location>
</feature>
<dbReference type="InParanoid" id="J7SCT1"/>
<accession>J7SCT1</accession>
<dbReference type="CDD" id="cd02164">
    <property type="entry name" value="PPAT_CoAS"/>
    <property type="match status" value="1"/>
</dbReference>
<dbReference type="SUPFAM" id="SSF52374">
    <property type="entry name" value="Nucleotidylyl transferase"/>
    <property type="match status" value="1"/>
</dbReference>
<dbReference type="STRING" id="599839.J7SCT1"/>
<dbReference type="Pfam" id="PF01467">
    <property type="entry name" value="CTP_transf_like"/>
    <property type="match status" value="1"/>
</dbReference>
<dbReference type="RefSeq" id="XP_012176899.1">
    <property type="nucleotide sequence ID" value="XM_012321509.1"/>
</dbReference>
<protein>
    <recommendedName>
        <fullName evidence="1">Cytidyltransferase-like domain-containing protein</fullName>
    </recommendedName>
</protein>
<dbReference type="EMBL" id="HE797545">
    <property type="protein sequence ID" value="CCM06878.1"/>
    <property type="molecule type" value="Genomic_DNA"/>
</dbReference>
<reference evidence="2 3" key="1">
    <citation type="journal article" date="2012" name="Appl. Environ. Microbiol.">
        <title>Short-read sequencing for genomic analysis of the brown rot fungus Fibroporia radiculosa.</title>
        <authorList>
            <person name="Tang J.D."/>
            <person name="Perkins A.D."/>
            <person name="Sonstegard T.S."/>
            <person name="Schroeder S.G."/>
            <person name="Burgess S.C."/>
            <person name="Diehl S.V."/>
        </authorList>
    </citation>
    <scope>NUCLEOTIDE SEQUENCE [LARGE SCALE GENOMIC DNA]</scope>
    <source>
        <strain evidence="2 3">TFFH 294</strain>
    </source>
</reference>
<evidence type="ECO:0000259" key="1">
    <source>
        <dbReference type="Pfam" id="PF01467"/>
    </source>
</evidence>
<name>J7SCT1_9APHY</name>
<dbReference type="InterPro" id="IPR004821">
    <property type="entry name" value="Cyt_trans-like"/>
</dbReference>
<dbReference type="GO" id="GO:0004140">
    <property type="term" value="F:dephospho-CoA kinase activity"/>
    <property type="evidence" value="ECO:0007669"/>
    <property type="project" value="TreeGrafter"/>
</dbReference>
<dbReference type="GO" id="GO:0015937">
    <property type="term" value="P:coenzyme A biosynthetic process"/>
    <property type="evidence" value="ECO:0007669"/>
    <property type="project" value="TreeGrafter"/>
</dbReference>
<evidence type="ECO:0000313" key="3">
    <source>
        <dbReference type="Proteomes" id="UP000006352"/>
    </source>
</evidence>
<dbReference type="OrthoDB" id="330671at2759"/>